<organism evidence="2 3">
    <name type="scientific">Candidatus Avelusimicrobium gallicola</name>
    <dbReference type="NCBI Taxonomy" id="2562704"/>
    <lineage>
        <taxon>Bacteria</taxon>
        <taxon>Pseudomonadati</taxon>
        <taxon>Elusimicrobiota</taxon>
        <taxon>Elusimicrobia</taxon>
        <taxon>Elusimicrobiales</taxon>
        <taxon>Elusimicrobiaceae</taxon>
        <taxon>Candidatus Avelusimicrobium</taxon>
    </lineage>
</organism>
<dbReference type="SMART" id="SM00028">
    <property type="entry name" value="TPR"/>
    <property type="match status" value="2"/>
</dbReference>
<evidence type="ECO:0000256" key="1">
    <source>
        <dbReference type="SAM" id="SignalP"/>
    </source>
</evidence>
<evidence type="ECO:0000313" key="3">
    <source>
        <dbReference type="Proteomes" id="UP000725649"/>
    </source>
</evidence>
<keyword evidence="1" id="KW-0732">Signal</keyword>
<gene>
    <name evidence="2" type="ORF">E7027_02725</name>
</gene>
<accession>A0A928DQ11</accession>
<feature type="signal peptide" evidence="1">
    <location>
        <begin position="1"/>
        <end position="23"/>
    </location>
</feature>
<dbReference type="InterPro" id="IPR011990">
    <property type="entry name" value="TPR-like_helical_dom_sf"/>
</dbReference>
<evidence type="ECO:0000313" key="2">
    <source>
        <dbReference type="EMBL" id="MBE6421041.1"/>
    </source>
</evidence>
<proteinExistence type="predicted"/>
<protein>
    <recommendedName>
        <fullName evidence="4">Tetratricopeptide repeat protein</fullName>
    </recommendedName>
</protein>
<dbReference type="AlphaFoldDB" id="A0A928DQ11"/>
<reference evidence="2" key="1">
    <citation type="submission" date="2019-04" db="EMBL/GenBank/DDBJ databases">
        <title>Evolution of Biomass-Degrading Anaerobic Consortia Revealed by Metagenomics.</title>
        <authorList>
            <person name="Peng X."/>
        </authorList>
    </citation>
    <scope>NUCLEOTIDE SEQUENCE</scope>
    <source>
        <strain evidence="2">SIG66</strain>
    </source>
</reference>
<dbReference type="Gene3D" id="1.25.40.10">
    <property type="entry name" value="Tetratricopeptide repeat domain"/>
    <property type="match status" value="2"/>
</dbReference>
<feature type="chain" id="PRO_5037026794" description="Tetratricopeptide repeat protein" evidence="1">
    <location>
        <begin position="24"/>
        <end position="399"/>
    </location>
</feature>
<evidence type="ECO:0008006" key="4">
    <source>
        <dbReference type="Google" id="ProtNLM"/>
    </source>
</evidence>
<dbReference type="InterPro" id="IPR019734">
    <property type="entry name" value="TPR_rpt"/>
</dbReference>
<dbReference type="SUPFAM" id="SSF48452">
    <property type="entry name" value="TPR-like"/>
    <property type="match status" value="2"/>
</dbReference>
<name>A0A928DQ11_9BACT</name>
<dbReference type="EMBL" id="SUVG01000003">
    <property type="protein sequence ID" value="MBE6421041.1"/>
    <property type="molecule type" value="Genomic_DNA"/>
</dbReference>
<comment type="caution">
    <text evidence="2">The sequence shown here is derived from an EMBL/GenBank/DDBJ whole genome shotgun (WGS) entry which is preliminary data.</text>
</comment>
<dbReference type="Proteomes" id="UP000725649">
    <property type="component" value="Unassembled WGS sequence"/>
</dbReference>
<sequence>MRKFLCLLTAAGLLAAAVLPARAEIQLPPDVMNYATVGINGVYSLDFQTANENIQKVFDAYPDHPFGHFGNAMVAWARYEYEFETSDETQRKVFEKILDDSIDGIKRWLKQNPDDPNGYMGIGALYGLRAMFSMRNRSWITAYFSGRKAIKNLEKSMALDPTYYDAYFGLGVYQYYAGTLPAVIKVLAKIVAIKGDPDKGVSQLNTAREKATFTADSSKLLLIEVQNNRRNTKYYNPHKSLQYIRELRAKYPKNPLMHYVEVICLFETKHYEAVTEQANRFLELIGKDPFYKDIYIARAYTALGTSQMAQGNLEAARELFEQGHKALQNQEPSRWGVWNEFRLGQVYDLLGERNKALKQYKYVLSFKDKWGFDEMTRELIKKPYQLPENKDIGPLPPHV</sequence>